<dbReference type="AlphaFoldDB" id="A0A6J4H7Q2"/>
<feature type="non-terminal residue" evidence="1">
    <location>
        <position position="1"/>
    </location>
</feature>
<accession>A0A6J4H7Q2</accession>
<dbReference type="EMBL" id="CADCTF010000014">
    <property type="protein sequence ID" value="CAA9215651.1"/>
    <property type="molecule type" value="Genomic_DNA"/>
</dbReference>
<reference evidence="1" key="1">
    <citation type="submission" date="2020-02" db="EMBL/GenBank/DDBJ databases">
        <authorList>
            <person name="Meier V. D."/>
        </authorList>
    </citation>
    <scope>NUCLEOTIDE SEQUENCE</scope>
    <source>
        <strain evidence="1">AVDCRST_MAG50</strain>
    </source>
</reference>
<sequence length="252" mass="27842">EVALRRPTLCNRVIHERRRFEACRRRGADGGHRVTYGHVRHDRELDRIESGLGQQLRELTTELRVAARSAVEQEGGIERRASRMDQEAFEVRIRHRDESARADDAPDLSQDSCRGVHVLEDEVEEGDIHCVVGDRQRRGISLLEAKVREAVLSGRSCDVGGVAVDADHRSRRDPLGQAGCDGAGATPDVHHALAGFESWQEEGGVALGRSSPERVAVEAARPVEVCVRHRRGTVGLGPAHARRIRSETTRAS</sequence>
<proteinExistence type="predicted"/>
<protein>
    <submittedName>
        <fullName evidence="1">Uncharacterized protein</fullName>
    </submittedName>
</protein>
<gene>
    <name evidence="1" type="ORF">AVDCRST_MAG50-207</name>
</gene>
<organism evidence="1">
    <name type="scientific">uncultured Acidimicrobiales bacterium</name>
    <dbReference type="NCBI Taxonomy" id="310071"/>
    <lineage>
        <taxon>Bacteria</taxon>
        <taxon>Bacillati</taxon>
        <taxon>Actinomycetota</taxon>
        <taxon>Acidimicrobiia</taxon>
        <taxon>Acidimicrobiales</taxon>
        <taxon>environmental samples</taxon>
    </lineage>
</organism>
<name>A0A6J4H7Q2_9ACTN</name>
<evidence type="ECO:0000313" key="1">
    <source>
        <dbReference type="EMBL" id="CAA9215651.1"/>
    </source>
</evidence>